<dbReference type="Proteomes" id="UP001221898">
    <property type="component" value="Unassembled WGS sequence"/>
</dbReference>
<feature type="compositionally biased region" description="Polar residues" evidence="1">
    <location>
        <begin position="143"/>
        <end position="155"/>
    </location>
</feature>
<reference evidence="2" key="1">
    <citation type="journal article" date="2023" name="Science">
        <title>Genome structures resolve the early diversification of teleost fishes.</title>
        <authorList>
            <person name="Parey E."/>
            <person name="Louis A."/>
            <person name="Montfort J."/>
            <person name="Bouchez O."/>
            <person name="Roques C."/>
            <person name="Iampietro C."/>
            <person name="Lluch J."/>
            <person name="Castinel A."/>
            <person name="Donnadieu C."/>
            <person name="Desvignes T."/>
            <person name="Floi Bucao C."/>
            <person name="Jouanno E."/>
            <person name="Wen M."/>
            <person name="Mejri S."/>
            <person name="Dirks R."/>
            <person name="Jansen H."/>
            <person name="Henkel C."/>
            <person name="Chen W.J."/>
            <person name="Zahm M."/>
            <person name="Cabau C."/>
            <person name="Klopp C."/>
            <person name="Thompson A.W."/>
            <person name="Robinson-Rechavi M."/>
            <person name="Braasch I."/>
            <person name="Lecointre G."/>
            <person name="Bobe J."/>
            <person name="Postlethwait J.H."/>
            <person name="Berthelot C."/>
            <person name="Roest Crollius H."/>
            <person name="Guiguen Y."/>
        </authorList>
    </citation>
    <scope>NUCLEOTIDE SEQUENCE</scope>
    <source>
        <strain evidence="2">NC1722</strain>
    </source>
</reference>
<feature type="region of interest" description="Disordered" evidence="1">
    <location>
        <begin position="90"/>
        <end position="194"/>
    </location>
</feature>
<name>A0AAD7SE51_9TELE</name>
<dbReference type="AlphaFoldDB" id="A0AAD7SE51"/>
<sequence length="215" mass="23738">MGRGGCSDRSCQQREACFFPSRCLGARGASQLLLAVTSRKPWVKGHPGQHTLPHRGLASSWTEEHSRRAFASYGGTRRPPWERRIPRALHSSRPGLKAPGSERGAAKRRTARLITGSAPDNRLLRTGHREESLVSAEEGKITTHGTAASASQSQGGRKPLCHPIPPHPYRGTPATTTQQHQAQRASHWTPGPSGMEPLHRYRWHSCETWGRPHQP</sequence>
<accession>A0AAD7SE51</accession>
<protein>
    <submittedName>
        <fullName evidence="2">Uncharacterized protein</fullName>
    </submittedName>
</protein>
<keyword evidence="3" id="KW-1185">Reference proteome</keyword>
<evidence type="ECO:0000313" key="3">
    <source>
        <dbReference type="Proteomes" id="UP001221898"/>
    </source>
</evidence>
<evidence type="ECO:0000256" key="1">
    <source>
        <dbReference type="SAM" id="MobiDB-lite"/>
    </source>
</evidence>
<proteinExistence type="predicted"/>
<gene>
    <name evidence="2" type="ORF">AAFF_G00394520</name>
</gene>
<evidence type="ECO:0000313" key="2">
    <source>
        <dbReference type="EMBL" id="KAJ8400683.1"/>
    </source>
</evidence>
<feature type="compositionally biased region" description="Basic and acidic residues" evidence="1">
    <location>
        <begin position="127"/>
        <end position="141"/>
    </location>
</feature>
<feature type="compositionally biased region" description="Low complexity" evidence="1">
    <location>
        <begin position="172"/>
        <end position="185"/>
    </location>
</feature>
<comment type="caution">
    <text evidence="2">The sequence shown here is derived from an EMBL/GenBank/DDBJ whole genome shotgun (WGS) entry which is preliminary data.</text>
</comment>
<organism evidence="2 3">
    <name type="scientific">Aldrovandia affinis</name>
    <dbReference type="NCBI Taxonomy" id="143900"/>
    <lineage>
        <taxon>Eukaryota</taxon>
        <taxon>Metazoa</taxon>
        <taxon>Chordata</taxon>
        <taxon>Craniata</taxon>
        <taxon>Vertebrata</taxon>
        <taxon>Euteleostomi</taxon>
        <taxon>Actinopterygii</taxon>
        <taxon>Neopterygii</taxon>
        <taxon>Teleostei</taxon>
        <taxon>Notacanthiformes</taxon>
        <taxon>Halosauridae</taxon>
        <taxon>Aldrovandia</taxon>
    </lineage>
</organism>
<dbReference type="EMBL" id="JAINUG010000075">
    <property type="protein sequence ID" value="KAJ8400683.1"/>
    <property type="molecule type" value="Genomic_DNA"/>
</dbReference>